<feature type="transmembrane region" description="Helical" evidence="3">
    <location>
        <begin position="405"/>
        <end position="433"/>
    </location>
</feature>
<keyword evidence="1" id="KW-0175">Coiled coil</keyword>
<gene>
    <name evidence="4" type="ORF">TTHERM_00760690</name>
</gene>
<dbReference type="KEGG" id="tet:TTHERM_00760690"/>
<reference evidence="5" key="1">
    <citation type="journal article" date="2006" name="PLoS Biol.">
        <title>Macronuclear genome sequence of the ciliate Tetrahymena thermophila, a model eukaryote.</title>
        <authorList>
            <person name="Eisen J.A."/>
            <person name="Coyne R.S."/>
            <person name="Wu M."/>
            <person name="Wu D."/>
            <person name="Thiagarajan M."/>
            <person name="Wortman J.R."/>
            <person name="Badger J.H."/>
            <person name="Ren Q."/>
            <person name="Amedeo P."/>
            <person name="Jones K.M."/>
            <person name="Tallon L.J."/>
            <person name="Delcher A.L."/>
            <person name="Salzberg S.L."/>
            <person name="Silva J.C."/>
            <person name="Haas B.J."/>
            <person name="Majoros W.H."/>
            <person name="Farzad M."/>
            <person name="Carlton J.M."/>
            <person name="Smith R.K. Jr."/>
            <person name="Garg J."/>
            <person name="Pearlman R.E."/>
            <person name="Karrer K.M."/>
            <person name="Sun L."/>
            <person name="Manning G."/>
            <person name="Elde N.C."/>
            <person name="Turkewitz A.P."/>
            <person name="Asai D.J."/>
            <person name="Wilkes D.E."/>
            <person name="Wang Y."/>
            <person name="Cai H."/>
            <person name="Collins K."/>
            <person name="Stewart B.A."/>
            <person name="Lee S.R."/>
            <person name="Wilamowska K."/>
            <person name="Weinberg Z."/>
            <person name="Ruzzo W.L."/>
            <person name="Wloga D."/>
            <person name="Gaertig J."/>
            <person name="Frankel J."/>
            <person name="Tsao C.-C."/>
            <person name="Gorovsky M.A."/>
            <person name="Keeling P.J."/>
            <person name="Waller R.F."/>
            <person name="Patron N.J."/>
            <person name="Cherry J.M."/>
            <person name="Stover N.A."/>
            <person name="Krieger C.J."/>
            <person name="del Toro C."/>
            <person name="Ryder H.F."/>
            <person name="Williamson S.C."/>
            <person name="Barbeau R.A."/>
            <person name="Hamilton E.P."/>
            <person name="Orias E."/>
        </authorList>
    </citation>
    <scope>NUCLEOTIDE SEQUENCE [LARGE SCALE GENOMIC DNA]</scope>
    <source>
        <strain evidence="5">SB210</strain>
    </source>
</reference>
<evidence type="ECO:0000256" key="3">
    <source>
        <dbReference type="SAM" id="Phobius"/>
    </source>
</evidence>
<feature type="compositionally biased region" description="Polar residues" evidence="2">
    <location>
        <begin position="645"/>
        <end position="658"/>
    </location>
</feature>
<keyword evidence="3" id="KW-0812">Transmembrane</keyword>
<dbReference type="Proteomes" id="UP000009168">
    <property type="component" value="Unassembled WGS sequence"/>
</dbReference>
<dbReference type="RefSeq" id="XP_001031685.2">
    <property type="nucleotide sequence ID" value="XM_001031685.2"/>
</dbReference>
<dbReference type="OrthoDB" id="298642at2759"/>
<evidence type="ECO:0000313" key="4">
    <source>
        <dbReference type="EMBL" id="EAR84022.2"/>
    </source>
</evidence>
<evidence type="ECO:0000313" key="5">
    <source>
        <dbReference type="Proteomes" id="UP000009168"/>
    </source>
</evidence>
<organism evidence="4 5">
    <name type="scientific">Tetrahymena thermophila (strain SB210)</name>
    <dbReference type="NCBI Taxonomy" id="312017"/>
    <lineage>
        <taxon>Eukaryota</taxon>
        <taxon>Sar</taxon>
        <taxon>Alveolata</taxon>
        <taxon>Ciliophora</taxon>
        <taxon>Intramacronucleata</taxon>
        <taxon>Oligohymenophorea</taxon>
        <taxon>Hymenostomatida</taxon>
        <taxon>Tetrahymenina</taxon>
        <taxon>Tetrahymenidae</taxon>
        <taxon>Tetrahymena</taxon>
    </lineage>
</organism>
<keyword evidence="5" id="KW-1185">Reference proteome</keyword>
<accession>I7MFK3</accession>
<dbReference type="eggNOG" id="ENOG502SJ4H">
    <property type="taxonomic scope" value="Eukaryota"/>
</dbReference>
<sequence length="1068" mass="126466">MAQDEVIINNLYRPSTVNSVLQYQQKQAPDLAKLAFKNKQYINSWQPFQHYSKTSTLNIYFLAIEQQIKIFATECSFTILFKPQFLSKCVNISLMYQQNATQIDQLDILGQEILYNLTRLIPFLNTIQYQSRLNISRVVTIPYSQLSVFSNLQGISLTNFANSTLGSKLDSDTCYKGKFVYDPRCRYFYLNSLNHTSIFMNPPRISLASVPSYLSQITCQMVKSYNKYTQKIENSNVQCIEAMLSNIYNYFQNIIQSSKQYYVIDPRTLSIFFNSKNQYNFANMTQADNFYSAELQYLQEQDQAQYIQKFINDTYSQWIFSKENNSYVNMLQMFDLSQQVVVKDYKRNGTTYKIIFNPVIQYDQIPKVITKYTKEQGLQLQNAYLQINIISDEDLKTFTNQLLSFFSNVIIAVQITLAIISIIFLIVAIYYAIQIQKLITLPIIRMKKTLEEINQLKELVDISQVIKQYEQKADIIFLSQETYLLYQSFLDMFEMIQYTSESFFFENEGKTLISLSKKVEFFTKFQNYSAAGVTHNNIGNILLNQEHFFQALEHFSLSVMFAKYEFSTYYQNNPYSSYASLLQEYSYTGYINHQAEVQEQSSRNSSISQKIIYKKTSFSKSRQPSKEKRVSNEIQELNTSGQIQKNESQSCKVSTTKTHFNKQSKKQNQEYKKEQNLTKTQQIFKLKRQSKYSKNVQNAKFSESILKQSEEKHQIQELVLNLFYRQQNYIVTLIAFQESLNSPSSKLNNQNSFNFWKEIKHLIDEQLKLIDYFPEIQYLKVSMNCLISKCYYNQFKYEKTKKKYKEVEIILINLEKMYEQKEKELPTQTENSTLHKEIVFDFRNKTQLQQFNELEYQQQQQDTPKKHISNFMKMKQSQMNTPNHIILDISEKISNTSINIQYSNSENINQDVLKKRISSTKNTSEQKLLLNQSQFLKKIIQNQQNKLLEITQSNNLTINRTNLQTLKQYFQFNRSEYFIFIKNYKKAAEILTELYESSQYMTSNFPFRIVYKLKHIFDSHKIQDLSLLQEYSRFNKNISLQIVISLEVFRIPNLTFVRTFKKCFNQRF</sequence>
<dbReference type="AlphaFoldDB" id="I7MFK3"/>
<proteinExistence type="predicted"/>
<name>I7MFK3_TETTS</name>
<keyword evidence="3" id="KW-1133">Transmembrane helix</keyword>
<protein>
    <submittedName>
        <fullName evidence="4">Tetratricopeptide repeat protein</fullName>
    </submittedName>
</protein>
<keyword evidence="3" id="KW-0472">Membrane</keyword>
<dbReference type="EMBL" id="GG662440">
    <property type="protein sequence ID" value="EAR84022.2"/>
    <property type="molecule type" value="Genomic_DNA"/>
</dbReference>
<evidence type="ECO:0000256" key="1">
    <source>
        <dbReference type="SAM" id="Coils"/>
    </source>
</evidence>
<feature type="coiled-coil region" evidence="1">
    <location>
        <begin position="797"/>
        <end position="831"/>
    </location>
</feature>
<dbReference type="InParanoid" id="I7MFK3"/>
<dbReference type="GeneID" id="7839883"/>
<feature type="region of interest" description="Disordered" evidence="2">
    <location>
        <begin position="645"/>
        <end position="673"/>
    </location>
</feature>
<evidence type="ECO:0000256" key="2">
    <source>
        <dbReference type="SAM" id="MobiDB-lite"/>
    </source>
</evidence>